<evidence type="ECO:0000256" key="1">
    <source>
        <dbReference type="SAM" id="Phobius"/>
    </source>
</evidence>
<keyword evidence="3" id="KW-1185">Reference proteome</keyword>
<sequence length="52" mass="5913">MIKDVTRFINTTGFELIFYQIFGYGFVNIASSLTLSLPEILAIFKFKEKCGS</sequence>
<keyword evidence="1" id="KW-0812">Transmembrane</keyword>
<name>A0AAD1UIK9_EUPCR</name>
<keyword evidence="1" id="KW-0472">Membrane</keyword>
<dbReference type="AlphaFoldDB" id="A0AAD1UIK9"/>
<feature type="transmembrane region" description="Helical" evidence="1">
    <location>
        <begin position="17"/>
        <end position="37"/>
    </location>
</feature>
<gene>
    <name evidence="2" type="ORF">ECRASSUSDP1_LOCUS10735</name>
</gene>
<accession>A0AAD1UIK9</accession>
<protein>
    <submittedName>
        <fullName evidence="2">Uncharacterized protein</fullName>
    </submittedName>
</protein>
<comment type="caution">
    <text evidence="2">The sequence shown here is derived from an EMBL/GenBank/DDBJ whole genome shotgun (WGS) entry which is preliminary data.</text>
</comment>
<keyword evidence="1" id="KW-1133">Transmembrane helix</keyword>
<evidence type="ECO:0000313" key="3">
    <source>
        <dbReference type="Proteomes" id="UP001295684"/>
    </source>
</evidence>
<dbReference type="EMBL" id="CAMPGE010010585">
    <property type="protein sequence ID" value="CAI2369434.1"/>
    <property type="molecule type" value="Genomic_DNA"/>
</dbReference>
<proteinExistence type="predicted"/>
<dbReference type="Proteomes" id="UP001295684">
    <property type="component" value="Unassembled WGS sequence"/>
</dbReference>
<reference evidence="2" key="1">
    <citation type="submission" date="2023-07" db="EMBL/GenBank/DDBJ databases">
        <authorList>
            <consortium name="AG Swart"/>
            <person name="Singh M."/>
            <person name="Singh A."/>
            <person name="Seah K."/>
            <person name="Emmerich C."/>
        </authorList>
    </citation>
    <scope>NUCLEOTIDE SEQUENCE</scope>
    <source>
        <strain evidence="2">DP1</strain>
    </source>
</reference>
<evidence type="ECO:0000313" key="2">
    <source>
        <dbReference type="EMBL" id="CAI2369434.1"/>
    </source>
</evidence>
<organism evidence="2 3">
    <name type="scientific">Euplotes crassus</name>
    <dbReference type="NCBI Taxonomy" id="5936"/>
    <lineage>
        <taxon>Eukaryota</taxon>
        <taxon>Sar</taxon>
        <taxon>Alveolata</taxon>
        <taxon>Ciliophora</taxon>
        <taxon>Intramacronucleata</taxon>
        <taxon>Spirotrichea</taxon>
        <taxon>Hypotrichia</taxon>
        <taxon>Euplotida</taxon>
        <taxon>Euplotidae</taxon>
        <taxon>Moneuplotes</taxon>
    </lineage>
</organism>